<keyword evidence="2" id="KW-1133">Transmembrane helix</keyword>
<feature type="region of interest" description="Disordered" evidence="1">
    <location>
        <begin position="171"/>
        <end position="229"/>
    </location>
</feature>
<dbReference type="EMBL" id="KN846975">
    <property type="protein sequence ID" value="KIW75906.1"/>
    <property type="molecule type" value="Genomic_DNA"/>
</dbReference>
<feature type="transmembrane region" description="Helical" evidence="2">
    <location>
        <begin position="12"/>
        <end position="32"/>
    </location>
</feature>
<dbReference type="GeneID" id="25310141"/>
<dbReference type="OrthoDB" id="4159131at2759"/>
<keyword evidence="2" id="KW-0472">Membrane</keyword>
<dbReference type="HOGENOM" id="CLU_1137896_0_0_1"/>
<protein>
    <submittedName>
        <fullName evidence="3">Uncharacterized protein</fullName>
    </submittedName>
</protein>
<evidence type="ECO:0000313" key="3">
    <source>
        <dbReference type="EMBL" id="KIW75906.1"/>
    </source>
</evidence>
<keyword evidence="2" id="KW-0812">Transmembrane</keyword>
<dbReference type="RefSeq" id="XP_013279714.1">
    <property type="nucleotide sequence ID" value="XM_013424260.1"/>
</dbReference>
<reference evidence="3 4" key="1">
    <citation type="submission" date="2015-01" db="EMBL/GenBank/DDBJ databases">
        <title>The Genome Sequence of Fonsecaea pedrosoi CBS 271.37.</title>
        <authorList>
            <consortium name="The Broad Institute Genomics Platform"/>
            <person name="Cuomo C."/>
            <person name="de Hoog S."/>
            <person name="Gorbushina A."/>
            <person name="Stielow B."/>
            <person name="Teixiera M."/>
            <person name="Abouelleil A."/>
            <person name="Chapman S.B."/>
            <person name="Priest M."/>
            <person name="Young S.K."/>
            <person name="Wortman J."/>
            <person name="Nusbaum C."/>
            <person name="Birren B."/>
        </authorList>
    </citation>
    <scope>NUCLEOTIDE SEQUENCE [LARGE SCALE GENOMIC DNA]</scope>
    <source>
        <strain evidence="3 4">CBS 271.37</strain>
    </source>
</reference>
<proteinExistence type="predicted"/>
<dbReference type="VEuPathDB" id="FungiDB:Z517_10651"/>
<name>A0A0D2DE16_9EURO</name>
<sequence length="229" mass="24746">MLVKSKSAIPLFIFLAIVLLFLPCAAILLICLRQRRGRRSDEKSRNEAIESVAKSMPNWTPWIELGNVAAPPPVASIRPIRSLQTKKNARFPRLHSGGSSVDNASEHHPTKIAAPKPTRAGKRYSVQVQNMEHLAAEQSPNPFGDAPTSQTSPHTARYDLQAALVMEQSSAGVGRAGERSASINDAPRVKSQIVRPEHAAAAREGRPFPPTPSVPAACYASGQAPRGWV</sequence>
<keyword evidence="4" id="KW-1185">Reference proteome</keyword>
<dbReference type="AlphaFoldDB" id="A0A0D2DE16"/>
<organism evidence="3 4">
    <name type="scientific">Fonsecaea pedrosoi CBS 271.37</name>
    <dbReference type="NCBI Taxonomy" id="1442368"/>
    <lineage>
        <taxon>Eukaryota</taxon>
        <taxon>Fungi</taxon>
        <taxon>Dikarya</taxon>
        <taxon>Ascomycota</taxon>
        <taxon>Pezizomycotina</taxon>
        <taxon>Eurotiomycetes</taxon>
        <taxon>Chaetothyriomycetidae</taxon>
        <taxon>Chaetothyriales</taxon>
        <taxon>Herpotrichiellaceae</taxon>
        <taxon>Fonsecaea</taxon>
    </lineage>
</organism>
<feature type="region of interest" description="Disordered" evidence="1">
    <location>
        <begin position="91"/>
        <end position="124"/>
    </location>
</feature>
<dbReference type="Proteomes" id="UP000053029">
    <property type="component" value="Unassembled WGS sequence"/>
</dbReference>
<evidence type="ECO:0000256" key="1">
    <source>
        <dbReference type="SAM" id="MobiDB-lite"/>
    </source>
</evidence>
<feature type="compositionally biased region" description="Basic and acidic residues" evidence="1">
    <location>
        <begin position="195"/>
        <end position="206"/>
    </location>
</feature>
<evidence type="ECO:0000256" key="2">
    <source>
        <dbReference type="SAM" id="Phobius"/>
    </source>
</evidence>
<gene>
    <name evidence="3" type="ORF">Z517_10651</name>
</gene>
<evidence type="ECO:0000313" key="4">
    <source>
        <dbReference type="Proteomes" id="UP000053029"/>
    </source>
</evidence>
<accession>A0A0D2DE16</accession>